<organism evidence="1 2">
    <name type="scientific">Bugula neritina</name>
    <name type="common">Brown bryozoan</name>
    <name type="synonym">Sertularia neritina</name>
    <dbReference type="NCBI Taxonomy" id="10212"/>
    <lineage>
        <taxon>Eukaryota</taxon>
        <taxon>Metazoa</taxon>
        <taxon>Spiralia</taxon>
        <taxon>Lophotrochozoa</taxon>
        <taxon>Bryozoa</taxon>
        <taxon>Gymnolaemata</taxon>
        <taxon>Cheilostomatida</taxon>
        <taxon>Flustrina</taxon>
        <taxon>Buguloidea</taxon>
        <taxon>Bugulidae</taxon>
        <taxon>Bugula</taxon>
    </lineage>
</organism>
<name>A0A7J7JZ82_BUGNE</name>
<evidence type="ECO:0000313" key="1">
    <source>
        <dbReference type="EMBL" id="KAF6030666.1"/>
    </source>
</evidence>
<comment type="caution">
    <text evidence="1">The sequence shown here is derived from an EMBL/GenBank/DDBJ whole genome shotgun (WGS) entry which is preliminary data.</text>
</comment>
<dbReference type="EMBL" id="VXIV02001681">
    <property type="protein sequence ID" value="KAF6030666.1"/>
    <property type="molecule type" value="Genomic_DNA"/>
</dbReference>
<keyword evidence="2" id="KW-1185">Reference proteome</keyword>
<dbReference type="Proteomes" id="UP000593567">
    <property type="component" value="Unassembled WGS sequence"/>
</dbReference>
<evidence type="ECO:0000313" key="2">
    <source>
        <dbReference type="Proteomes" id="UP000593567"/>
    </source>
</evidence>
<protein>
    <submittedName>
        <fullName evidence="1">Uncharacterized protein</fullName>
    </submittedName>
</protein>
<sequence>MRDGHTWKTLLQHNDICSVSYTWLRLFEVEAWLYNLCKCYITFSEHYAKSYKDICNNILRAAYHIALNTFNKVTCC</sequence>
<proteinExistence type="predicted"/>
<accession>A0A7J7JZ82</accession>
<gene>
    <name evidence="1" type="ORF">EB796_011014</name>
</gene>
<reference evidence="1" key="1">
    <citation type="submission" date="2020-06" db="EMBL/GenBank/DDBJ databases">
        <title>Draft genome of Bugula neritina, a colonial animal packing powerful symbionts and potential medicines.</title>
        <authorList>
            <person name="Rayko M."/>
        </authorList>
    </citation>
    <scope>NUCLEOTIDE SEQUENCE [LARGE SCALE GENOMIC DNA]</scope>
    <source>
        <strain evidence="1">Kwan_BN1</strain>
    </source>
</reference>
<dbReference type="AlphaFoldDB" id="A0A7J7JZ82"/>